<dbReference type="Gene3D" id="3.30.160.60">
    <property type="entry name" value="Classic Zinc Finger"/>
    <property type="match status" value="9"/>
</dbReference>
<feature type="binding site" evidence="12">
    <location>
        <position position="111"/>
    </location>
    <ligand>
        <name>Zn(2+)</name>
        <dbReference type="ChEBI" id="CHEBI:29105"/>
    </ligand>
</feature>
<comment type="subcellular location">
    <subcellularLocation>
        <location evidence="2">Nucleus</location>
    </subcellularLocation>
</comment>
<dbReference type="PROSITE" id="PS50157">
    <property type="entry name" value="ZINC_FINGER_C2H2_2"/>
    <property type="match status" value="10"/>
</dbReference>
<feature type="compositionally biased region" description="Basic and acidic residues" evidence="13">
    <location>
        <begin position="214"/>
        <end position="224"/>
    </location>
</feature>
<dbReference type="PROSITE" id="PS51915">
    <property type="entry name" value="ZAD"/>
    <property type="match status" value="1"/>
</dbReference>
<keyword evidence="9" id="KW-0804">Transcription</keyword>
<accession>A0A7R9PII7</accession>
<evidence type="ECO:0000259" key="14">
    <source>
        <dbReference type="PROSITE" id="PS50157"/>
    </source>
</evidence>
<feature type="domain" description="C2H2-type" evidence="14">
    <location>
        <begin position="680"/>
        <end position="707"/>
    </location>
</feature>
<dbReference type="Pfam" id="PF07776">
    <property type="entry name" value="zf-AD"/>
    <property type="match status" value="1"/>
</dbReference>
<feature type="domain" description="C2H2-type" evidence="14">
    <location>
        <begin position="623"/>
        <end position="651"/>
    </location>
</feature>
<feature type="binding site" evidence="12">
    <location>
        <position position="108"/>
    </location>
    <ligand>
        <name>Zn(2+)</name>
        <dbReference type="ChEBI" id="CHEBI:29105"/>
    </ligand>
</feature>
<dbReference type="GO" id="GO:0008270">
    <property type="term" value="F:zinc ion binding"/>
    <property type="evidence" value="ECO:0007669"/>
    <property type="project" value="UniProtKB-UniRule"/>
</dbReference>
<keyword evidence="10" id="KW-0539">Nucleus</keyword>
<dbReference type="FunFam" id="3.30.160.60:FF:000446">
    <property type="entry name" value="Zinc finger protein"/>
    <property type="match status" value="1"/>
</dbReference>
<evidence type="ECO:0000259" key="15">
    <source>
        <dbReference type="PROSITE" id="PS51915"/>
    </source>
</evidence>
<dbReference type="PANTHER" id="PTHR24377">
    <property type="entry name" value="IP01015P-RELATED"/>
    <property type="match status" value="1"/>
</dbReference>
<evidence type="ECO:0000256" key="12">
    <source>
        <dbReference type="PROSITE-ProRule" id="PRU01263"/>
    </source>
</evidence>
<sequence length="735" mass="85356">MDMRLAQDKQVKIKIEKCIQNEGQMVGKIDIAASENERSSEDNDMDLENLESIDMRYHESLCRLCACHVGNPVYIFGKAGKNLKLANMINCSLPISVNITDTLPKQLCSSCIDKLITCHKFAESCIEAEERLTVLSKWSPNKLIEPQRIEYPSDHHNCPLCVNGTIKVLDKAPKELEDAEEMECMVDIANYHWRNHENKTDSEEEMEDDNYSDDDQKGSKSKDTNFEESKDTIYICRVCGELCSTVSFSFEHSLTHAVSGNYPCILCDTNLTDRRGLEKHFVHHRSEQTTNGREFSRRGEWQRDKTYRCKICEKLFYKRERYLFHQQFHDGARENYCDICHKEYGSELLLFRHVSQIHANLALTCQNCGEDFDSQYTLENHRCDENNGAYKCEELPKMDTKEPDHKSPQEMYVCNFCETSFATQRKLSGHMRSQHGQVGSQRCIRCNTCQAIFPDISQTIMHTKAHFSGSEGGSTRVEEVCATKLFVCEYCETFFASAEILNTHRKSHTSSKPFLCRSCPETFSNFTQADVHRRTHSNPNHLHNSSHMFTIPVVFLCEVCSRGFKLWESFHIHRLRDHEKLHECGLWLQGSDGIYECELCPDTFEQKKQLLGHIKLEHLKKKFECDECGKGFNVKGDLDNHRRSKHTKERPFKCPVCQKAFLTSGVFYQHRMMHAGIKKYHCQYCGRAFSRWNALRLHIRTHTGEKPYLCEVCNRAFAQKGDMRKHRRTQHPPVQ</sequence>
<keyword evidence="4 12" id="KW-0479">Metal-binding</keyword>
<organism evidence="16">
    <name type="scientific">Timema genevievae</name>
    <name type="common">Walking stick</name>
    <dbReference type="NCBI Taxonomy" id="629358"/>
    <lineage>
        <taxon>Eukaryota</taxon>
        <taxon>Metazoa</taxon>
        <taxon>Ecdysozoa</taxon>
        <taxon>Arthropoda</taxon>
        <taxon>Hexapoda</taxon>
        <taxon>Insecta</taxon>
        <taxon>Pterygota</taxon>
        <taxon>Neoptera</taxon>
        <taxon>Polyneoptera</taxon>
        <taxon>Phasmatodea</taxon>
        <taxon>Timematodea</taxon>
        <taxon>Timematoidea</taxon>
        <taxon>Timematidae</taxon>
        <taxon>Timema</taxon>
    </lineage>
</organism>
<dbReference type="SMART" id="SM00355">
    <property type="entry name" value="ZnF_C2H2"/>
    <property type="match status" value="15"/>
</dbReference>
<evidence type="ECO:0000256" key="5">
    <source>
        <dbReference type="ARBA" id="ARBA00022737"/>
    </source>
</evidence>
<keyword evidence="7 12" id="KW-0862">Zinc</keyword>
<feature type="domain" description="C2H2-type" evidence="14">
    <location>
        <begin position="595"/>
        <end position="623"/>
    </location>
</feature>
<dbReference type="EMBL" id="OE839754">
    <property type="protein sequence ID" value="CAD7588484.1"/>
    <property type="molecule type" value="Genomic_DNA"/>
</dbReference>
<dbReference type="InterPro" id="IPR012934">
    <property type="entry name" value="Znf_AD"/>
</dbReference>
<feature type="domain" description="C2H2-type" evidence="14">
    <location>
        <begin position="514"/>
        <end position="541"/>
    </location>
</feature>
<feature type="domain" description="C2H2-type" evidence="14">
    <location>
        <begin position="486"/>
        <end position="513"/>
    </location>
</feature>
<evidence type="ECO:0008006" key="17">
    <source>
        <dbReference type="Google" id="ProtNLM"/>
    </source>
</evidence>
<evidence type="ECO:0000256" key="3">
    <source>
        <dbReference type="ARBA" id="ARBA00006991"/>
    </source>
</evidence>
<feature type="binding site" evidence="12">
    <location>
        <position position="65"/>
    </location>
    <ligand>
        <name>Zn(2+)</name>
        <dbReference type="ChEBI" id="CHEBI:29105"/>
    </ligand>
</feature>
<evidence type="ECO:0000256" key="9">
    <source>
        <dbReference type="ARBA" id="ARBA00023163"/>
    </source>
</evidence>
<dbReference type="InterPro" id="IPR013087">
    <property type="entry name" value="Znf_C2H2_type"/>
</dbReference>
<evidence type="ECO:0000256" key="2">
    <source>
        <dbReference type="ARBA" id="ARBA00004123"/>
    </source>
</evidence>
<dbReference type="FunFam" id="3.30.160.60:FF:000100">
    <property type="entry name" value="Zinc finger 45-like"/>
    <property type="match status" value="1"/>
</dbReference>
<keyword evidence="6 11" id="KW-0863">Zinc-finger</keyword>
<evidence type="ECO:0000256" key="11">
    <source>
        <dbReference type="PROSITE-ProRule" id="PRU00042"/>
    </source>
</evidence>
<dbReference type="SMART" id="SM00868">
    <property type="entry name" value="zf-AD"/>
    <property type="match status" value="2"/>
</dbReference>
<feature type="region of interest" description="Disordered" evidence="13">
    <location>
        <begin position="197"/>
        <end position="224"/>
    </location>
</feature>
<dbReference type="SUPFAM" id="SSF57667">
    <property type="entry name" value="beta-beta-alpha zinc fingers"/>
    <property type="match status" value="7"/>
</dbReference>
<dbReference type="InterPro" id="IPR050826">
    <property type="entry name" value="Krueppel_C2H2_ZnFinger"/>
</dbReference>
<dbReference type="FunFam" id="3.30.160.60:FF:000060">
    <property type="entry name" value="zinc finger protein 436"/>
    <property type="match status" value="1"/>
</dbReference>
<feature type="domain" description="ZAD" evidence="15">
    <location>
        <begin position="60"/>
        <end position="135"/>
    </location>
</feature>
<comment type="similarity">
    <text evidence="3">Belongs to the krueppel C2H2-type zinc-finger protein family.</text>
</comment>
<feature type="domain" description="C2H2-type" evidence="14">
    <location>
        <begin position="412"/>
        <end position="435"/>
    </location>
</feature>
<feature type="domain" description="C2H2-type" evidence="14">
    <location>
        <begin position="262"/>
        <end position="289"/>
    </location>
</feature>
<evidence type="ECO:0000256" key="6">
    <source>
        <dbReference type="ARBA" id="ARBA00022771"/>
    </source>
</evidence>
<dbReference type="GO" id="GO:0005634">
    <property type="term" value="C:nucleus"/>
    <property type="evidence" value="ECO:0007669"/>
    <property type="project" value="UniProtKB-SubCell"/>
</dbReference>
<feature type="binding site" evidence="12">
    <location>
        <position position="62"/>
    </location>
    <ligand>
        <name>Zn(2+)</name>
        <dbReference type="ChEBI" id="CHEBI:29105"/>
    </ligand>
</feature>
<dbReference type="AlphaFoldDB" id="A0A7R9PII7"/>
<feature type="domain" description="C2H2-type" evidence="14">
    <location>
        <begin position="708"/>
        <end position="735"/>
    </location>
</feature>
<feature type="domain" description="C2H2-type" evidence="14">
    <location>
        <begin position="652"/>
        <end position="679"/>
    </location>
</feature>
<evidence type="ECO:0000256" key="8">
    <source>
        <dbReference type="ARBA" id="ARBA00023015"/>
    </source>
</evidence>
<evidence type="ECO:0000256" key="4">
    <source>
        <dbReference type="ARBA" id="ARBA00022723"/>
    </source>
</evidence>
<evidence type="ECO:0000256" key="7">
    <source>
        <dbReference type="ARBA" id="ARBA00022833"/>
    </source>
</evidence>
<dbReference type="Pfam" id="PF13894">
    <property type="entry name" value="zf-C2H2_4"/>
    <property type="match status" value="1"/>
</dbReference>
<dbReference type="SUPFAM" id="SSF57716">
    <property type="entry name" value="Glucocorticoid receptor-like (DNA-binding domain)"/>
    <property type="match status" value="1"/>
</dbReference>
<evidence type="ECO:0000313" key="16">
    <source>
        <dbReference type="EMBL" id="CAD7588484.1"/>
    </source>
</evidence>
<evidence type="ECO:0000256" key="1">
    <source>
        <dbReference type="ARBA" id="ARBA00003767"/>
    </source>
</evidence>
<dbReference type="Gene3D" id="3.40.1800.20">
    <property type="match status" value="1"/>
</dbReference>
<name>A0A7R9PII7_TIMGE</name>
<evidence type="ECO:0000256" key="13">
    <source>
        <dbReference type="SAM" id="MobiDB-lite"/>
    </source>
</evidence>
<dbReference type="PROSITE" id="PS00028">
    <property type="entry name" value="ZINC_FINGER_C2H2_1"/>
    <property type="match status" value="10"/>
</dbReference>
<proteinExistence type="inferred from homology"/>
<keyword evidence="8" id="KW-0805">Transcription regulation</keyword>
<gene>
    <name evidence="16" type="ORF">TGEB3V08_LOCUS2543</name>
</gene>
<keyword evidence="5" id="KW-0677">Repeat</keyword>
<comment type="function">
    <text evidence="1">May be involved in transcriptional regulation.</text>
</comment>
<dbReference type="Pfam" id="PF00096">
    <property type="entry name" value="zf-C2H2"/>
    <property type="match status" value="3"/>
</dbReference>
<feature type="compositionally biased region" description="Acidic residues" evidence="13">
    <location>
        <begin position="202"/>
        <end position="213"/>
    </location>
</feature>
<dbReference type="InterPro" id="IPR036236">
    <property type="entry name" value="Znf_C2H2_sf"/>
</dbReference>
<protein>
    <recommendedName>
        <fullName evidence="17">Zinc finger protein</fullName>
    </recommendedName>
</protein>
<evidence type="ECO:0000256" key="10">
    <source>
        <dbReference type="ARBA" id="ARBA00023242"/>
    </source>
</evidence>
<dbReference type="FunFam" id="3.30.160.60:FF:000710">
    <property type="entry name" value="Zinc finger protein 768"/>
    <property type="match status" value="1"/>
</dbReference>
<feature type="domain" description="C2H2-type" evidence="14">
    <location>
        <begin position="307"/>
        <end position="334"/>
    </location>
</feature>
<reference evidence="16" key="1">
    <citation type="submission" date="2020-11" db="EMBL/GenBank/DDBJ databases">
        <authorList>
            <person name="Tran Van P."/>
        </authorList>
    </citation>
    <scope>NUCLEOTIDE SEQUENCE</scope>
</reference>